<dbReference type="SUPFAM" id="SSF54211">
    <property type="entry name" value="Ribosomal protein S5 domain 2-like"/>
    <property type="match status" value="1"/>
</dbReference>
<accession>A0A2H1J1V1</accession>
<dbReference type="EMBL" id="FXZI01000010">
    <property type="protein sequence ID" value="SMX98809.1"/>
    <property type="molecule type" value="Genomic_DNA"/>
</dbReference>
<evidence type="ECO:0000313" key="17">
    <source>
        <dbReference type="EMBL" id="SMX81399.1"/>
    </source>
</evidence>
<evidence type="ECO:0000313" key="19">
    <source>
        <dbReference type="EMBL" id="TGD40570.1"/>
    </source>
</evidence>
<dbReference type="RefSeq" id="WP_009883873.1">
    <property type="nucleotide sequence ID" value="NZ_AAGP01000023.1"/>
</dbReference>
<dbReference type="PATRIC" id="fig|1703.10.peg.3068"/>
<evidence type="ECO:0000313" key="25">
    <source>
        <dbReference type="Proteomes" id="UP000218620"/>
    </source>
</evidence>
<evidence type="ECO:0000313" key="22">
    <source>
        <dbReference type="Proteomes" id="UP000217720"/>
    </source>
</evidence>
<evidence type="ECO:0000313" key="28">
    <source>
        <dbReference type="Proteomes" id="UP000234525"/>
    </source>
</evidence>
<organism evidence="8 20">
    <name type="scientific">Brevibacterium aurantiacum</name>
    <dbReference type="NCBI Taxonomy" id="273384"/>
    <lineage>
        <taxon>Bacteria</taxon>
        <taxon>Bacillati</taxon>
        <taxon>Actinomycetota</taxon>
        <taxon>Actinomycetes</taxon>
        <taxon>Micrococcales</taxon>
        <taxon>Brevibacteriaceae</taxon>
        <taxon>Brevibacterium</taxon>
    </lineage>
</organism>
<evidence type="ECO:0000313" key="13">
    <source>
        <dbReference type="EMBL" id="PCC46152.1"/>
    </source>
</evidence>
<dbReference type="GO" id="GO:0003723">
    <property type="term" value="F:RNA binding"/>
    <property type="evidence" value="ECO:0007669"/>
    <property type="project" value="TreeGrafter"/>
</dbReference>
<sequence length="171" mass="18601">MAEETTTATESVEEPTATEYTSETPESAGLGEQTAGGRGQSLTAPGNGVGRRKQAIARVRLIPGSGEWTINGRTLEEYFPNKLHQQLVNEPFRLLDLEGRFDVVVRISGGGPSGQAGAVRLGIARSLNQIDEESNRAELKKAGYLRRDARVPERKKAGLKKARKAPQFSKR</sequence>
<dbReference type="InterPro" id="IPR023035">
    <property type="entry name" value="Ribosomal_uS9_bac/plastid"/>
</dbReference>
<reference evidence="8" key="1">
    <citation type="submission" date="2016-09" db="EMBL/GenBank/DDBJ databases">
        <title>Complete Genome Sequence of Brevibacterium aurantiacum SMQ-1335.</title>
        <authorList>
            <person name="de Melo A.G."/>
            <person name="Labrie S.J."/>
            <person name="Dumaresq J."/>
            <person name="Roberts R.J."/>
            <person name="Tremblay D.M."/>
            <person name="Moineau S."/>
        </authorList>
    </citation>
    <scope>NUCLEOTIDE SEQUENCE</scope>
    <source>
        <strain evidence="8">SMQ-1335</strain>
    </source>
</reference>
<dbReference type="GO" id="GO:0015935">
    <property type="term" value="C:small ribosomal subunit"/>
    <property type="evidence" value="ECO:0007669"/>
    <property type="project" value="TreeGrafter"/>
</dbReference>
<dbReference type="Proteomes" id="UP000217881">
    <property type="component" value="Unassembled WGS sequence"/>
</dbReference>
<evidence type="ECO:0000313" key="29">
    <source>
        <dbReference type="Proteomes" id="UP000282731"/>
    </source>
</evidence>
<evidence type="ECO:0000313" key="16">
    <source>
        <dbReference type="EMBL" id="SMX76260.1"/>
    </source>
</evidence>
<dbReference type="EMBL" id="FXYZ01000006">
    <property type="protein sequence ID" value="SMX81399.1"/>
    <property type="molecule type" value="Genomic_DNA"/>
</dbReference>
<evidence type="ECO:0000313" key="30">
    <source>
        <dbReference type="Proteomes" id="UP000283000"/>
    </source>
</evidence>
<evidence type="ECO:0000313" key="12">
    <source>
        <dbReference type="EMBL" id="PCC44685.1"/>
    </source>
</evidence>
<dbReference type="PROSITE" id="PS00360">
    <property type="entry name" value="RIBOSOMAL_S9"/>
    <property type="match status" value="1"/>
</dbReference>
<evidence type="ECO:0000256" key="5">
    <source>
        <dbReference type="HAMAP-Rule" id="MF_00532"/>
    </source>
</evidence>
<keyword evidence="2 5" id="KW-0689">Ribosomal protein</keyword>
<dbReference type="Proteomes" id="UP000218377">
    <property type="component" value="Unassembled WGS sequence"/>
</dbReference>
<accession>A0A1D7W6J3</accession>
<dbReference type="Proteomes" id="UP000234525">
    <property type="component" value="Unassembled WGS sequence"/>
</dbReference>
<dbReference type="NCBIfam" id="NF001099">
    <property type="entry name" value="PRK00132.1"/>
    <property type="match status" value="1"/>
</dbReference>
<dbReference type="Proteomes" id="UP000217564">
    <property type="component" value="Unassembled WGS sequence"/>
</dbReference>
<evidence type="ECO:0000313" key="11">
    <source>
        <dbReference type="EMBL" id="PCC17387.1"/>
    </source>
</evidence>
<feature type="compositionally biased region" description="Basic residues" evidence="7">
    <location>
        <begin position="157"/>
        <end position="171"/>
    </location>
</feature>
<reference evidence="29 30" key="6">
    <citation type="submission" date="2017-12" db="EMBL/GenBank/DDBJ databases">
        <authorList>
            <person name="Levesque S."/>
        </authorList>
    </citation>
    <scope>NUCLEOTIDE SEQUENCE [LARGE SCALE GENOMIC DNA]</scope>
    <source>
        <strain evidence="9 30">SMQ-1417</strain>
        <strain evidence="10 29">SMQ-1420</strain>
    </source>
</reference>
<dbReference type="GO" id="GO:0006412">
    <property type="term" value="P:translation"/>
    <property type="evidence" value="ECO:0007669"/>
    <property type="project" value="UniProtKB-UniRule"/>
</dbReference>
<evidence type="ECO:0000256" key="1">
    <source>
        <dbReference type="ARBA" id="ARBA00005251"/>
    </source>
</evidence>
<dbReference type="Proteomes" id="UP000094793">
    <property type="component" value="Chromosome"/>
</dbReference>
<evidence type="ECO:0000313" key="15">
    <source>
        <dbReference type="EMBL" id="PCC54516.1"/>
    </source>
</evidence>
<protein>
    <recommendedName>
        <fullName evidence="4 5">Small ribosomal subunit protein uS9</fullName>
    </recommendedName>
</protein>
<dbReference type="Proteomes" id="UP000217720">
    <property type="component" value="Unassembled WGS sequence"/>
</dbReference>
<evidence type="ECO:0000313" key="31">
    <source>
        <dbReference type="Proteomes" id="UP000297736"/>
    </source>
</evidence>
<feature type="compositionally biased region" description="Low complexity" evidence="7">
    <location>
        <begin position="1"/>
        <end position="19"/>
    </location>
</feature>
<evidence type="ECO:0000256" key="3">
    <source>
        <dbReference type="ARBA" id="ARBA00023274"/>
    </source>
</evidence>
<evidence type="ECO:0000313" key="18">
    <source>
        <dbReference type="EMBL" id="SMX98809.1"/>
    </source>
</evidence>
<dbReference type="Proteomes" id="UP000234300">
    <property type="component" value="Unassembled WGS sequence"/>
</dbReference>
<dbReference type="GO" id="GO:0003735">
    <property type="term" value="F:structural constituent of ribosome"/>
    <property type="evidence" value="ECO:0007669"/>
    <property type="project" value="InterPro"/>
</dbReference>
<keyword evidence="3 5" id="KW-0687">Ribonucleoprotein</keyword>
<dbReference type="Proteomes" id="UP000218620">
    <property type="component" value="Unassembled WGS sequence"/>
</dbReference>
<dbReference type="FunFam" id="3.30.230.10:FF:000001">
    <property type="entry name" value="30S ribosomal protein S9"/>
    <property type="match status" value="1"/>
</dbReference>
<feature type="region of interest" description="Disordered" evidence="7">
    <location>
        <begin position="1"/>
        <end position="51"/>
    </location>
</feature>
<reference evidence="20" key="2">
    <citation type="submission" date="2016-09" db="EMBL/GenBank/DDBJ databases">
        <title>Complete Genome Sequence of Brevibacterium linens SMQ-1335.</title>
        <authorList>
            <person name="de Melo A.G."/>
            <person name="Labrie S.J."/>
            <person name="Dumaresq J."/>
            <person name="Roberts R.J."/>
            <person name="Tremblay D.M."/>
            <person name="Moineau S."/>
        </authorList>
    </citation>
    <scope>NUCLEOTIDE SEQUENCE [LARGE SCALE GENOMIC DNA]</scope>
    <source>
        <strain evidence="20">SMQ-1335</strain>
    </source>
</reference>
<dbReference type="PANTHER" id="PTHR21569">
    <property type="entry name" value="RIBOSOMAL PROTEIN S9"/>
    <property type="match status" value="1"/>
</dbReference>
<evidence type="ECO:0000313" key="23">
    <source>
        <dbReference type="Proteomes" id="UP000217881"/>
    </source>
</evidence>
<dbReference type="EMBL" id="RHFF01000001">
    <property type="protein sequence ID" value="TGD40570.1"/>
    <property type="molecule type" value="Genomic_DNA"/>
</dbReference>
<dbReference type="EMBL" id="CP025330">
    <property type="protein sequence ID" value="AZT94392.1"/>
    <property type="molecule type" value="Genomic_DNA"/>
</dbReference>
<dbReference type="Proteomes" id="UP000282731">
    <property type="component" value="Chromosome"/>
</dbReference>
<evidence type="ECO:0000313" key="8">
    <source>
        <dbReference type="EMBL" id="AOP54673.1"/>
    </source>
</evidence>
<evidence type="ECO:0000313" key="21">
    <source>
        <dbReference type="Proteomes" id="UP000217564"/>
    </source>
</evidence>
<dbReference type="InterPro" id="IPR000754">
    <property type="entry name" value="Ribosomal_uS9"/>
</dbReference>
<gene>
    <name evidence="5" type="primary">rpsI</name>
    <name evidence="16" type="ORF">BAUR9175_01484</name>
    <name evidence="17" type="ORF">BAURA63_01794</name>
    <name evidence="18" type="ORF">BAURA86_02791</name>
    <name evidence="8" type="ORF">BLSMQ_2967</name>
    <name evidence="15" type="ORF">CIK59_05720</name>
    <name evidence="14" type="ORF">CIK62_08370</name>
    <name evidence="13" type="ORF">CIK64_12100</name>
    <name evidence="12" type="ORF">CIK65_00520</name>
    <name evidence="11" type="ORF">CIK79_03200</name>
    <name evidence="9" type="ORF">CXR23_15580</name>
    <name evidence="10" type="ORF">CXR27_15040</name>
    <name evidence="19" type="ORF">EB834_00575</name>
</gene>
<dbReference type="OrthoDB" id="9803965at2"/>
<evidence type="ECO:0000313" key="9">
    <source>
        <dbReference type="EMBL" id="AZT94392.1"/>
    </source>
</evidence>
<dbReference type="eggNOG" id="COG0103">
    <property type="taxonomic scope" value="Bacteria"/>
</dbReference>
<evidence type="ECO:0000313" key="10">
    <source>
        <dbReference type="EMBL" id="AZT98163.1"/>
    </source>
</evidence>
<dbReference type="EMBL" id="NRGQ01000002">
    <property type="protein sequence ID" value="PCC44685.1"/>
    <property type="molecule type" value="Genomic_DNA"/>
</dbReference>
<dbReference type="HAMAP" id="MF_00532_B">
    <property type="entry name" value="Ribosomal_uS9_B"/>
    <property type="match status" value="1"/>
</dbReference>
<dbReference type="PANTHER" id="PTHR21569:SF1">
    <property type="entry name" value="SMALL RIBOSOMAL SUBUNIT PROTEIN US9M"/>
    <property type="match status" value="1"/>
</dbReference>
<evidence type="ECO:0000313" key="20">
    <source>
        <dbReference type="Proteomes" id="UP000094793"/>
    </source>
</evidence>
<dbReference type="Gene3D" id="3.30.230.10">
    <property type="match status" value="1"/>
</dbReference>
<dbReference type="EMBL" id="NRGO01000008">
    <property type="protein sequence ID" value="PCC50372.1"/>
    <property type="molecule type" value="Genomic_DNA"/>
</dbReference>
<dbReference type="EMBL" id="CP017150">
    <property type="protein sequence ID" value="AOP54673.1"/>
    <property type="molecule type" value="Genomic_DNA"/>
</dbReference>
<reference evidence="19 31" key="7">
    <citation type="submission" date="2018-10" db="EMBL/GenBank/DDBJ databases">
        <title>Brevibacterium genomes from Austrain hard cheese rinds.</title>
        <authorList>
            <person name="Anast J.M."/>
            <person name="Dzieciol M."/>
            <person name="Schultz D.L."/>
            <person name="Mann E."/>
            <person name="Wagner M."/>
            <person name="Schmitz-Esser S."/>
        </authorList>
    </citation>
    <scope>NUCLEOTIDE SEQUENCE [LARGE SCALE GENOMIC DNA]</scope>
    <source>
        <strain evidence="19 31">L261</strain>
    </source>
</reference>
<reference evidence="28" key="4">
    <citation type="submission" date="2017-03" db="EMBL/GenBank/DDBJ databases">
        <authorList>
            <person name="Monnet C."/>
        </authorList>
    </citation>
    <scope>NUCLEOTIDE SEQUENCE [LARGE SCALE GENOMIC DNA]</scope>
    <source>
        <strain evidence="28">ATCC 9175</strain>
    </source>
</reference>
<dbReference type="Pfam" id="PF00380">
    <property type="entry name" value="Ribosomal_S9"/>
    <property type="match status" value="1"/>
</dbReference>
<dbReference type="Proteomes" id="UP000234327">
    <property type="component" value="Unassembled WGS sequence"/>
</dbReference>
<feature type="region of interest" description="Disordered" evidence="7">
    <location>
        <begin position="149"/>
        <end position="171"/>
    </location>
</feature>
<evidence type="ECO:0000256" key="2">
    <source>
        <dbReference type="ARBA" id="ARBA00022980"/>
    </source>
</evidence>
<dbReference type="EMBL" id="FXZB01000009">
    <property type="protein sequence ID" value="SMX76260.1"/>
    <property type="molecule type" value="Genomic_DNA"/>
</dbReference>
<evidence type="ECO:0000313" key="24">
    <source>
        <dbReference type="Proteomes" id="UP000218377"/>
    </source>
</evidence>
<reference evidence="21 22" key="3">
    <citation type="journal article" date="2017" name="Elife">
        <title>Extensive horizontal gene transfer in cheese-associated bacteria.</title>
        <authorList>
            <person name="Bonham K.S."/>
            <person name="Wolfe B.E."/>
            <person name="Dutton R.J."/>
        </authorList>
    </citation>
    <scope>NUCLEOTIDE SEQUENCE [LARGE SCALE GENOMIC DNA]</scope>
    <source>
        <strain evidence="15 23">738_8</strain>
        <strain evidence="14 22">900_6</strain>
        <strain evidence="13 21">947_7</strain>
        <strain evidence="12 25">962_8</strain>
        <strain evidence="11 24">JB5</strain>
    </source>
</reference>
<proteinExistence type="inferred from homology"/>
<evidence type="ECO:0000313" key="27">
    <source>
        <dbReference type="Proteomes" id="UP000234327"/>
    </source>
</evidence>
<accession>A0A2A3X1J3</accession>
<dbReference type="EMBL" id="CP025334">
    <property type="protein sequence ID" value="AZT98163.1"/>
    <property type="molecule type" value="Genomic_DNA"/>
</dbReference>
<dbReference type="EMBL" id="NRHA01000008">
    <property type="protein sequence ID" value="PCC54516.1"/>
    <property type="molecule type" value="Genomic_DNA"/>
</dbReference>
<evidence type="ECO:0000313" key="14">
    <source>
        <dbReference type="EMBL" id="PCC50372.1"/>
    </source>
</evidence>
<dbReference type="EMBL" id="NRGP01000016">
    <property type="protein sequence ID" value="PCC46152.1"/>
    <property type="molecule type" value="Genomic_DNA"/>
</dbReference>
<evidence type="ECO:0000256" key="7">
    <source>
        <dbReference type="SAM" id="MobiDB-lite"/>
    </source>
</evidence>
<evidence type="ECO:0000256" key="4">
    <source>
        <dbReference type="ARBA" id="ARBA00035259"/>
    </source>
</evidence>
<evidence type="ECO:0000256" key="6">
    <source>
        <dbReference type="RuleBase" id="RU003815"/>
    </source>
</evidence>
<dbReference type="GO" id="GO:0005737">
    <property type="term" value="C:cytoplasm"/>
    <property type="evidence" value="ECO:0007669"/>
    <property type="project" value="UniProtKB-ARBA"/>
</dbReference>
<evidence type="ECO:0000313" key="26">
    <source>
        <dbReference type="Proteomes" id="UP000234300"/>
    </source>
</evidence>
<dbReference type="EMBL" id="NRGX01000001">
    <property type="protein sequence ID" value="PCC17387.1"/>
    <property type="molecule type" value="Genomic_DNA"/>
</dbReference>
<reference evidence="26 27" key="5">
    <citation type="submission" date="2017-03" db="EMBL/GenBank/DDBJ databases">
        <authorList>
            <person name="Afonso C.L."/>
            <person name="Miller P.J."/>
            <person name="Scott M.A."/>
            <person name="Spackman E."/>
            <person name="Goraichik I."/>
            <person name="Dimitrov K.M."/>
            <person name="Suarez D.L."/>
            <person name="Swayne D.E."/>
        </authorList>
    </citation>
    <scope>NUCLEOTIDE SEQUENCE [LARGE SCALE GENOMIC DNA]</scope>
    <source>
        <strain evidence="17">6</strain>
        <strain evidence="27">6(3)</strain>
        <strain evidence="18">8</strain>
        <strain evidence="26">8(6)</strain>
        <strain evidence="16">ATCC 9175</strain>
    </source>
</reference>
<name>A0A1D7W6J3_BREAU</name>
<dbReference type="Proteomes" id="UP000283000">
    <property type="component" value="Chromosome"/>
</dbReference>
<reference evidence="29 30" key="8">
    <citation type="submission" date="2019-01" db="EMBL/GenBank/DDBJ databases">
        <title>Comparative genomic analysis of Brevibacterium aurantiacum sheds light on its evolution and its adaptation to smear-ripened cheeses.</title>
        <authorList>
            <person name="Moineau S."/>
        </authorList>
    </citation>
    <scope>NUCLEOTIDE SEQUENCE [LARGE SCALE GENOMIC DNA]</scope>
    <source>
        <strain evidence="9 30">SMQ-1417</strain>
        <strain evidence="10 29">SMQ-1420</strain>
    </source>
</reference>
<dbReference type="KEGG" id="blin:BLSMQ_2967"/>
<dbReference type="InterPro" id="IPR020574">
    <property type="entry name" value="Ribosomal_uS9_CS"/>
</dbReference>
<dbReference type="AlphaFoldDB" id="A0A1D7W6J3"/>
<keyword evidence="28" id="KW-1185">Reference proteome</keyword>
<dbReference type="InterPro" id="IPR020568">
    <property type="entry name" value="Ribosomal_Su5_D2-typ_SF"/>
</dbReference>
<dbReference type="GeneID" id="60907256"/>
<comment type="similarity">
    <text evidence="1 5 6">Belongs to the universal ribosomal protein uS9 family.</text>
</comment>
<dbReference type="InterPro" id="IPR014721">
    <property type="entry name" value="Ribsml_uS5_D2-typ_fold_subgr"/>
</dbReference>
<dbReference type="Proteomes" id="UP000297736">
    <property type="component" value="Unassembled WGS sequence"/>
</dbReference>